<dbReference type="PRINTS" id="PR00080">
    <property type="entry name" value="SDRFAMILY"/>
</dbReference>
<feature type="domain" description="Ketoreductase" evidence="3">
    <location>
        <begin position="8"/>
        <end position="186"/>
    </location>
</feature>
<comment type="similarity">
    <text evidence="1">Belongs to the short-chain dehydrogenases/reductases (SDR) family.</text>
</comment>
<gene>
    <name evidence="4" type="ORF">GCM10009742_78140</name>
</gene>
<dbReference type="SUPFAM" id="SSF51735">
    <property type="entry name" value="NAD(P)-binding Rossmann-fold domains"/>
    <property type="match status" value="1"/>
</dbReference>
<comment type="caution">
    <text evidence="4">The sequence shown here is derived from an EMBL/GenBank/DDBJ whole genome shotgun (WGS) entry which is preliminary data.</text>
</comment>
<keyword evidence="5" id="KW-1185">Reference proteome</keyword>
<dbReference type="Pfam" id="PF13561">
    <property type="entry name" value="adh_short_C2"/>
    <property type="match status" value="1"/>
</dbReference>
<dbReference type="SMART" id="SM00822">
    <property type="entry name" value="PKS_KR"/>
    <property type="match status" value="1"/>
</dbReference>
<evidence type="ECO:0000256" key="1">
    <source>
        <dbReference type="ARBA" id="ARBA00006484"/>
    </source>
</evidence>
<dbReference type="Gene3D" id="3.40.50.720">
    <property type="entry name" value="NAD(P)-binding Rossmann-like Domain"/>
    <property type="match status" value="1"/>
</dbReference>
<dbReference type="PANTHER" id="PTHR48107:SF7">
    <property type="entry name" value="RE15974P"/>
    <property type="match status" value="1"/>
</dbReference>
<dbReference type="InterPro" id="IPR002347">
    <property type="entry name" value="SDR_fam"/>
</dbReference>
<dbReference type="InterPro" id="IPR036291">
    <property type="entry name" value="NAD(P)-bd_dom_sf"/>
</dbReference>
<accession>A0ABP4QLT8</accession>
<evidence type="ECO:0000256" key="2">
    <source>
        <dbReference type="ARBA" id="ARBA00023002"/>
    </source>
</evidence>
<protein>
    <submittedName>
        <fullName evidence="4">SDR family oxidoreductase</fullName>
    </submittedName>
</protein>
<keyword evidence="2" id="KW-0560">Oxidoreductase</keyword>
<name>A0ABP4QLT8_9ACTN</name>
<proteinExistence type="inferred from homology"/>
<dbReference type="Proteomes" id="UP001500190">
    <property type="component" value="Unassembled WGS sequence"/>
</dbReference>
<dbReference type="PRINTS" id="PR00081">
    <property type="entry name" value="GDHRDH"/>
</dbReference>
<dbReference type="RefSeq" id="WP_344201439.1">
    <property type="nucleotide sequence ID" value="NZ_BAAAND010000013.1"/>
</dbReference>
<sequence>MSNDLDGRNALVIGGSRGIGRAVVEQLATAGAAVAFSYVSNKDAAAALVDDLRRAGRVATAFQADLGRVSDVRELFARAGDALGPLDIVVANAGVAIVKALVDCTEEDYDEVFAANAKGTFFALQEAARRVRDGGRIVAVSTGGTKMWFTGTSLYLGSKGAVEQFARVLSRELGPREITVNVVSPGFTDTDLLPERDRRVAASLSAFGRVGTPAEVARVVGYLASDAARWVTGQNLAAGGGVF</sequence>
<dbReference type="PANTHER" id="PTHR48107">
    <property type="entry name" value="NADPH-DEPENDENT ALDEHYDE REDUCTASE-LIKE PROTEIN, CHLOROPLASTIC-RELATED"/>
    <property type="match status" value="1"/>
</dbReference>
<organism evidence="4 5">
    <name type="scientific">Kribbella karoonensis</name>
    <dbReference type="NCBI Taxonomy" id="324851"/>
    <lineage>
        <taxon>Bacteria</taxon>
        <taxon>Bacillati</taxon>
        <taxon>Actinomycetota</taxon>
        <taxon>Actinomycetes</taxon>
        <taxon>Propionibacteriales</taxon>
        <taxon>Kribbellaceae</taxon>
        <taxon>Kribbella</taxon>
    </lineage>
</organism>
<dbReference type="EMBL" id="BAAAND010000013">
    <property type="protein sequence ID" value="GAA1614983.1"/>
    <property type="molecule type" value="Genomic_DNA"/>
</dbReference>
<evidence type="ECO:0000313" key="4">
    <source>
        <dbReference type="EMBL" id="GAA1614983.1"/>
    </source>
</evidence>
<reference evidence="5" key="1">
    <citation type="journal article" date="2019" name="Int. J. Syst. Evol. Microbiol.">
        <title>The Global Catalogue of Microorganisms (GCM) 10K type strain sequencing project: providing services to taxonomists for standard genome sequencing and annotation.</title>
        <authorList>
            <consortium name="The Broad Institute Genomics Platform"/>
            <consortium name="The Broad Institute Genome Sequencing Center for Infectious Disease"/>
            <person name="Wu L."/>
            <person name="Ma J."/>
        </authorList>
    </citation>
    <scope>NUCLEOTIDE SEQUENCE [LARGE SCALE GENOMIC DNA]</scope>
    <source>
        <strain evidence="5">JCM 14304</strain>
    </source>
</reference>
<dbReference type="InterPro" id="IPR057326">
    <property type="entry name" value="KR_dom"/>
</dbReference>
<evidence type="ECO:0000313" key="5">
    <source>
        <dbReference type="Proteomes" id="UP001500190"/>
    </source>
</evidence>
<evidence type="ECO:0000259" key="3">
    <source>
        <dbReference type="SMART" id="SM00822"/>
    </source>
</evidence>